<accession>A0A1D3D9I0</accession>
<dbReference type="InterPro" id="IPR020825">
    <property type="entry name" value="Phe-tRNA_synthase-like_B3/B4"/>
</dbReference>
<keyword evidence="6" id="KW-0436">Ligase</keyword>
<evidence type="ECO:0000256" key="8">
    <source>
        <dbReference type="ARBA" id="ARBA00022741"/>
    </source>
</evidence>
<dbReference type="GO" id="GO:0000287">
    <property type="term" value="F:magnesium ion binding"/>
    <property type="evidence" value="ECO:0007669"/>
    <property type="project" value="InterPro"/>
</dbReference>
<evidence type="ECO:0000313" key="16">
    <source>
        <dbReference type="EMBL" id="OEH80095.1"/>
    </source>
</evidence>
<evidence type="ECO:0000256" key="6">
    <source>
        <dbReference type="ARBA" id="ARBA00022598"/>
    </source>
</evidence>
<protein>
    <recommendedName>
        <fullName evidence="4">phenylalanine--tRNA ligase</fullName>
        <ecNumber evidence="4">6.1.1.20</ecNumber>
    </recommendedName>
    <alternativeName>
        <fullName evidence="13">Phenylalanyl-tRNA synthetase beta subunit</fullName>
    </alternativeName>
</protein>
<comment type="caution">
    <text evidence="16">The sequence shown here is derived from an EMBL/GenBank/DDBJ whole genome shotgun (WGS) entry which is preliminary data.</text>
</comment>
<keyword evidence="9" id="KW-0067">ATP-binding</keyword>
<keyword evidence="17" id="KW-1185">Reference proteome</keyword>
<dbReference type="PANTHER" id="PTHR10947">
    <property type="entry name" value="PHENYLALANYL-TRNA SYNTHETASE BETA CHAIN AND LEUCINE-RICH REPEAT-CONTAINING PROTEIN 47"/>
    <property type="match status" value="1"/>
</dbReference>
<dbReference type="FunCoup" id="A0A1D3D9I0">
    <property type="interactions" value="426"/>
</dbReference>
<dbReference type="SMART" id="SM00874">
    <property type="entry name" value="B5"/>
    <property type="match status" value="1"/>
</dbReference>
<dbReference type="InterPro" id="IPR045060">
    <property type="entry name" value="Phe-tRNA-ligase_IIc_bsu"/>
</dbReference>
<dbReference type="AlphaFoldDB" id="A0A1D3D9I0"/>
<dbReference type="Gene3D" id="3.30.56.10">
    <property type="match status" value="2"/>
</dbReference>
<dbReference type="PROSITE" id="PS51483">
    <property type="entry name" value="B5"/>
    <property type="match status" value="1"/>
</dbReference>
<keyword evidence="10" id="KW-0460">Magnesium</keyword>
<evidence type="ECO:0000256" key="11">
    <source>
        <dbReference type="ARBA" id="ARBA00022917"/>
    </source>
</evidence>
<evidence type="ECO:0000256" key="7">
    <source>
        <dbReference type="ARBA" id="ARBA00022723"/>
    </source>
</evidence>
<gene>
    <name evidence="16" type="ORF">cyc_07554</name>
</gene>
<dbReference type="InterPro" id="IPR045864">
    <property type="entry name" value="aa-tRNA-synth_II/BPL/LPL"/>
</dbReference>
<dbReference type="PANTHER" id="PTHR10947:SF0">
    <property type="entry name" value="PHENYLALANINE--TRNA LIGASE BETA SUBUNIT"/>
    <property type="match status" value="1"/>
</dbReference>
<dbReference type="Proteomes" id="UP000095192">
    <property type="component" value="Unassembled WGS sequence"/>
</dbReference>
<proteinExistence type="inferred from homology"/>
<evidence type="ECO:0000256" key="13">
    <source>
        <dbReference type="ARBA" id="ARBA00033189"/>
    </source>
</evidence>
<dbReference type="EMBL" id="JROU02000190">
    <property type="protein sequence ID" value="OEH80095.1"/>
    <property type="molecule type" value="Genomic_DNA"/>
</dbReference>
<dbReference type="Pfam" id="PF03484">
    <property type="entry name" value="B5"/>
    <property type="match status" value="1"/>
</dbReference>
<evidence type="ECO:0000256" key="12">
    <source>
        <dbReference type="ARBA" id="ARBA00023146"/>
    </source>
</evidence>
<dbReference type="FunFam" id="3.50.40.10:FF:000002">
    <property type="entry name" value="phenylalanine--tRNA ligase beta subunit"/>
    <property type="match status" value="1"/>
</dbReference>
<evidence type="ECO:0000313" key="17">
    <source>
        <dbReference type="Proteomes" id="UP000095192"/>
    </source>
</evidence>
<evidence type="ECO:0000256" key="10">
    <source>
        <dbReference type="ARBA" id="ARBA00022842"/>
    </source>
</evidence>
<comment type="cofactor">
    <cofactor evidence="1">
        <name>Mg(2+)</name>
        <dbReference type="ChEBI" id="CHEBI:18420"/>
    </cofactor>
</comment>
<keyword evidence="11" id="KW-0648">Protein biosynthesis</keyword>
<organism evidence="16 17">
    <name type="scientific">Cyclospora cayetanensis</name>
    <dbReference type="NCBI Taxonomy" id="88456"/>
    <lineage>
        <taxon>Eukaryota</taxon>
        <taxon>Sar</taxon>
        <taxon>Alveolata</taxon>
        <taxon>Apicomplexa</taxon>
        <taxon>Conoidasida</taxon>
        <taxon>Coccidia</taxon>
        <taxon>Eucoccidiorida</taxon>
        <taxon>Eimeriorina</taxon>
        <taxon>Eimeriidae</taxon>
        <taxon>Cyclospora</taxon>
    </lineage>
</organism>
<reference evidence="16 17" key="1">
    <citation type="journal article" date="2016" name="BMC Genomics">
        <title>Comparative genomics reveals Cyclospora cayetanensis possesses coccidia-like metabolism and invasion components but unique surface antigens.</title>
        <authorList>
            <person name="Liu S."/>
            <person name="Wang L."/>
            <person name="Zheng H."/>
            <person name="Xu Z."/>
            <person name="Roellig D.M."/>
            <person name="Li N."/>
            <person name="Frace M.A."/>
            <person name="Tang K."/>
            <person name="Arrowood M.J."/>
            <person name="Moss D.M."/>
            <person name="Zhang L."/>
            <person name="Feng Y."/>
            <person name="Xiao L."/>
        </authorList>
    </citation>
    <scope>NUCLEOTIDE SEQUENCE [LARGE SCALE GENOMIC DNA]</scope>
    <source>
        <strain evidence="16 17">CHN_HEN01</strain>
    </source>
</reference>
<dbReference type="SUPFAM" id="SSF46955">
    <property type="entry name" value="Putative DNA-binding domain"/>
    <property type="match status" value="2"/>
</dbReference>
<dbReference type="SUPFAM" id="SSF55681">
    <property type="entry name" value="Class II aaRS and biotin synthetases"/>
    <property type="match status" value="1"/>
</dbReference>
<name>A0A1D3D9I0_9EIME</name>
<comment type="subcellular location">
    <subcellularLocation>
        <location evidence="2">Cytoplasm</location>
    </subcellularLocation>
</comment>
<comment type="similarity">
    <text evidence="3">Belongs to the phenylalanyl-tRNA synthetase beta subunit family. Type 2 subfamily.</text>
</comment>
<evidence type="ECO:0000256" key="2">
    <source>
        <dbReference type="ARBA" id="ARBA00004496"/>
    </source>
</evidence>
<dbReference type="InterPro" id="IPR040659">
    <property type="entry name" value="PhetRS_B1"/>
</dbReference>
<dbReference type="SMART" id="SM00873">
    <property type="entry name" value="B3_4"/>
    <property type="match status" value="1"/>
</dbReference>
<evidence type="ECO:0000256" key="1">
    <source>
        <dbReference type="ARBA" id="ARBA00001946"/>
    </source>
</evidence>
<dbReference type="Pfam" id="PF18262">
    <property type="entry name" value="PhetRS_B1"/>
    <property type="match status" value="1"/>
</dbReference>
<sequence length="735" mass="80491">MPTVPIVAEELYERLSRIYSEPGVDFVLRNADGAAAVIRSCCNFLCCRGFFAPSKEEGGHGDVRQCDEGEGCGGGVDGAEDELDALCFSFGVELDEVTEQDGQKVLKIDVPANRYDLLCVEGLGRALKVFLSQSPLEVTPQLRHSGVPRISMRVKASAQGPRPFIACAVLRGVRLNQRRLQSCIELQDKLHHTLCRRRALASIGTYDLSMLEPPFTYEALPPQEVCFQPLGCGALPPMTGPEILAHFSNHTQLKQYLHMLEGQPRLYLLRDAKGNVLSMPPLINSDFCRLTEASRDIFIDCTSVDARKGEMALVTVAAMLAEYCEEPFAIEPVRVIYEEEGRETITPSIESRKVSVDMATVRQICGLKDLPAAEAAQKLCRLMLPAKPDPSDPQNSILVSVPPTRMDVMHPCDIAEDVAIGIGFDRLPVTPAPKLPANRRSLLTQSLRTLLTSLGFTECLTFALCSAEDNAQAIRKPLHPHFEPTTNYDPLEHQWLGMPVLLSNAKTRELTETRTQLISGLLKSLANNVGRREMPIRLFEVGDVVIRDDRTETGSRNLLYCCAAFADEHGSGLEEVHGLVDAALEALGLIGDYEVAERKNAVAAGREEQRDALKNSEKMRIFSLRTTNLPTFLPGRQVEISVCRLPGMPTNEEGKETARLTLGHMGTLHVDCLRNFGLAVPGECICSDALPLLMGYREVAAALAVYCPGQSTDSSGLPERPSGSTSGLEGLKKLT</sequence>
<dbReference type="GO" id="GO:0004826">
    <property type="term" value="F:phenylalanine-tRNA ligase activity"/>
    <property type="evidence" value="ECO:0007669"/>
    <property type="project" value="UniProtKB-EC"/>
</dbReference>
<feature type="domain" description="B5" evidence="15">
    <location>
        <begin position="349"/>
        <end position="429"/>
    </location>
</feature>
<dbReference type="NCBIfam" id="TIGR00471">
    <property type="entry name" value="pheT_arch"/>
    <property type="match status" value="1"/>
</dbReference>
<evidence type="ECO:0000256" key="3">
    <source>
        <dbReference type="ARBA" id="ARBA00007438"/>
    </source>
</evidence>
<dbReference type="InterPro" id="IPR005146">
    <property type="entry name" value="B3/B4_tRNA-bd"/>
</dbReference>
<dbReference type="VEuPathDB" id="ToxoDB:LOC34623498"/>
<keyword evidence="7" id="KW-0479">Metal-binding</keyword>
<dbReference type="EC" id="6.1.1.20" evidence="4"/>
<dbReference type="Gene3D" id="3.30.930.10">
    <property type="entry name" value="Bira Bifunctional Protein, Domain 2"/>
    <property type="match status" value="1"/>
</dbReference>
<dbReference type="InterPro" id="IPR005147">
    <property type="entry name" value="tRNA_synthase_B5-dom"/>
</dbReference>
<dbReference type="GO" id="GO:0006432">
    <property type="term" value="P:phenylalanyl-tRNA aminoacylation"/>
    <property type="evidence" value="ECO:0007669"/>
    <property type="project" value="InterPro"/>
</dbReference>
<dbReference type="InParanoid" id="A0A1D3D9I0"/>
<evidence type="ECO:0000256" key="9">
    <source>
        <dbReference type="ARBA" id="ARBA00022840"/>
    </source>
</evidence>
<dbReference type="GO" id="GO:0005524">
    <property type="term" value="F:ATP binding"/>
    <property type="evidence" value="ECO:0007669"/>
    <property type="project" value="UniProtKB-KW"/>
</dbReference>
<dbReference type="Gene3D" id="3.50.40.10">
    <property type="entry name" value="Phenylalanyl-trna Synthetase, Chain B, domain 3"/>
    <property type="match status" value="1"/>
</dbReference>
<dbReference type="Pfam" id="PF17759">
    <property type="entry name" value="tRNA_synthFbeta"/>
    <property type="match status" value="1"/>
</dbReference>
<evidence type="ECO:0000259" key="15">
    <source>
        <dbReference type="PROSITE" id="PS51483"/>
    </source>
</evidence>
<dbReference type="InterPro" id="IPR004531">
    <property type="entry name" value="Phe-tRNA-synth_IIc_bsu_arc_euk"/>
</dbReference>
<feature type="region of interest" description="Disordered" evidence="14">
    <location>
        <begin position="710"/>
        <end position="735"/>
    </location>
</feature>
<evidence type="ECO:0000256" key="5">
    <source>
        <dbReference type="ARBA" id="ARBA00022490"/>
    </source>
</evidence>
<keyword evidence="5" id="KW-0963">Cytoplasm</keyword>
<dbReference type="InterPro" id="IPR009061">
    <property type="entry name" value="DNA-bd_dom_put_sf"/>
</dbReference>
<dbReference type="VEuPathDB" id="ToxoDB:cyc_07554"/>
<dbReference type="GO" id="GO:0009328">
    <property type="term" value="C:phenylalanine-tRNA ligase complex"/>
    <property type="evidence" value="ECO:0007669"/>
    <property type="project" value="TreeGrafter"/>
</dbReference>
<keyword evidence="8" id="KW-0547">Nucleotide-binding</keyword>
<dbReference type="InterPro" id="IPR041616">
    <property type="entry name" value="PheRS_beta_core"/>
</dbReference>
<keyword evidence="12" id="KW-0030">Aminoacyl-tRNA synthetase</keyword>
<evidence type="ECO:0000256" key="14">
    <source>
        <dbReference type="SAM" id="MobiDB-lite"/>
    </source>
</evidence>
<dbReference type="GO" id="GO:0003723">
    <property type="term" value="F:RNA binding"/>
    <property type="evidence" value="ECO:0007669"/>
    <property type="project" value="InterPro"/>
</dbReference>
<evidence type="ECO:0000256" key="4">
    <source>
        <dbReference type="ARBA" id="ARBA00012814"/>
    </source>
</evidence>